<organism evidence="4 5">
    <name type="scientific">Roseofilum casamattae BLCC-M143</name>
    <dbReference type="NCBI Taxonomy" id="3022442"/>
    <lineage>
        <taxon>Bacteria</taxon>
        <taxon>Bacillati</taxon>
        <taxon>Cyanobacteriota</taxon>
        <taxon>Cyanophyceae</taxon>
        <taxon>Desertifilales</taxon>
        <taxon>Desertifilaceae</taxon>
        <taxon>Roseofilum</taxon>
        <taxon>Roseofilum casamattae</taxon>
    </lineage>
</organism>
<protein>
    <submittedName>
        <fullName evidence="4">Class I SAM-dependent methyltransferase</fullName>
        <ecNumber evidence="4">2.1.1.-</ecNumber>
    </submittedName>
</protein>
<sequence length="220" mass="24716">MSNKILNLTPELSNYLQAVSLREPDILARLRAETAEHPMAQMQICPEQGQFMALLIRLLGAKKALEIGVFTGYSSLAVALALPDDGKLIACDTDENATNIARHYWEIAGASHKIELHLAPALETLERLCDRNQQNTFDFIFIDADKRNYPNYYDRALQLLRPGGIIAVDNVLWSGRVADSHVRDPRTQAIRDFNQMLHDDDRIHLSLLPIGDGLTLAMKK</sequence>
<keyword evidence="5" id="KW-1185">Reference proteome</keyword>
<dbReference type="PANTHER" id="PTHR10509:SF14">
    <property type="entry name" value="CAFFEOYL-COA O-METHYLTRANSFERASE 3-RELATED"/>
    <property type="match status" value="1"/>
</dbReference>
<evidence type="ECO:0000313" key="5">
    <source>
        <dbReference type="Proteomes" id="UP001232992"/>
    </source>
</evidence>
<dbReference type="PROSITE" id="PS51682">
    <property type="entry name" value="SAM_OMT_I"/>
    <property type="match status" value="1"/>
</dbReference>
<dbReference type="GO" id="GO:0008168">
    <property type="term" value="F:methyltransferase activity"/>
    <property type="evidence" value="ECO:0007669"/>
    <property type="project" value="UniProtKB-KW"/>
</dbReference>
<comment type="caution">
    <text evidence="4">The sequence shown here is derived from an EMBL/GenBank/DDBJ whole genome shotgun (WGS) entry which is preliminary data.</text>
</comment>
<dbReference type="InterPro" id="IPR029063">
    <property type="entry name" value="SAM-dependent_MTases_sf"/>
</dbReference>
<keyword evidence="1 4" id="KW-0489">Methyltransferase</keyword>
<dbReference type="CDD" id="cd02440">
    <property type="entry name" value="AdoMet_MTases"/>
    <property type="match status" value="1"/>
</dbReference>
<proteinExistence type="predicted"/>
<dbReference type="SUPFAM" id="SSF53335">
    <property type="entry name" value="S-adenosyl-L-methionine-dependent methyltransferases"/>
    <property type="match status" value="1"/>
</dbReference>
<keyword evidence="3" id="KW-0949">S-adenosyl-L-methionine</keyword>
<dbReference type="InterPro" id="IPR050362">
    <property type="entry name" value="Cation-dep_OMT"/>
</dbReference>
<gene>
    <name evidence="4" type="ORF">PMH09_21925</name>
</gene>
<dbReference type="PANTHER" id="PTHR10509">
    <property type="entry name" value="O-METHYLTRANSFERASE-RELATED"/>
    <property type="match status" value="1"/>
</dbReference>
<evidence type="ECO:0000256" key="3">
    <source>
        <dbReference type="ARBA" id="ARBA00022691"/>
    </source>
</evidence>
<dbReference type="GO" id="GO:0032259">
    <property type="term" value="P:methylation"/>
    <property type="evidence" value="ECO:0007669"/>
    <property type="project" value="UniProtKB-KW"/>
</dbReference>
<dbReference type="Gene3D" id="3.40.50.150">
    <property type="entry name" value="Vaccinia Virus protein VP39"/>
    <property type="match status" value="1"/>
</dbReference>
<evidence type="ECO:0000256" key="2">
    <source>
        <dbReference type="ARBA" id="ARBA00022679"/>
    </source>
</evidence>
<dbReference type="InterPro" id="IPR002935">
    <property type="entry name" value="SAM_O-MeTrfase"/>
</dbReference>
<dbReference type="RefSeq" id="WP_283760478.1">
    <property type="nucleotide sequence ID" value="NZ_JAQOSQ010000054.1"/>
</dbReference>
<accession>A0ABT7C4X0</accession>
<evidence type="ECO:0000256" key="1">
    <source>
        <dbReference type="ARBA" id="ARBA00022603"/>
    </source>
</evidence>
<dbReference type="Pfam" id="PF01596">
    <property type="entry name" value="Methyltransf_3"/>
    <property type="match status" value="1"/>
</dbReference>
<reference evidence="4 5" key="1">
    <citation type="submission" date="2023-01" db="EMBL/GenBank/DDBJ databases">
        <title>Novel diversity within Roseofilum (Cyanobacteria; Desertifilaceae) from marine benthic mats with descriptions of four novel species.</title>
        <authorList>
            <person name="Wang Y."/>
            <person name="Berthold D.E."/>
            <person name="Hu J."/>
            <person name="Lefler F.W."/>
            <person name="Laughinghouse H.D. IV."/>
        </authorList>
    </citation>
    <scope>NUCLEOTIDE SEQUENCE [LARGE SCALE GENOMIC DNA]</scope>
    <source>
        <strain evidence="4 5">BLCC-M143</strain>
    </source>
</reference>
<evidence type="ECO:0000313" key="4">
    <source>
        <dbReference type="EMBL" id="MDJ1185843.1"/>
    </source>
</evidence>
<name>A0ABT7C4X0_9CYAN</name>
<keyword evidence="2 4" id="KW-0808">Transferase</keyword>
<dbReference type="EMBL" id="JAQOSQ010000054">
    <property type="protein sequence ID" value="MDJ1185843.1"/>
    <property type="molecule type" value="Genomic_DNA"/>
</dbReference>
<dbReference type="Proteomes" id="UP001232992">
    <property type="component" value="Unassembled WGS sequence"/>
</dbReference>
<dbReference type="EC" id="2.1.1.-" evidence="4"/>